<protein>
    <recommendedName>
        <fullName evidence="3">Nucleotidyl transferase AbiEii/AbiGii toxin family protein</fullName>
    </recommendedName>
</protein>
<evidence type="ECO:0000313" key="1">
    <source>
        <dbReference type="EMBL" id="TLD72794.1"/>
    </source>
</evidence>
<comment type="caution">
    <text evidence="1">The sequence shown here is derived from an EMBL/GenBank/DDBJ whole genome shotgun (WGS) entry which is preliminary data.</text>
</comment>
<dbReference type="AlphaFoldDB" id="A0A5R8KKE0"/>
<proteinExistence type="predicted"/>
<dbReference type="Proteomes" id="UP000306196">
    <property type="component" value="Unassembled WGS sequence"/>
</dbReference>
<reference evidence="1 2" key="1">
    <citation type="submission" date="2019-05" db="EMBL/GenBank/DDBJ databases">
        <title>Verrucobacter flavum gen. nov., sp. nov. a new member of the family Verrucomicrobiaceae.</title>
        <authorList>
            <person name="Szuroczki S."/>
            <person name="Abbaszade G."/>
            <person name="Szabo A."/>
            <person name="Felfoldi T."/>
            <person name="Schumann P."/>
            <person name="Boka K."/>
            <person name="Keki Z."/>
            <person name="Toumi M."/>
            <person name="Toth E."/>
        </authorList>
    </citation>
    <scope>NUCLEOTIDE SEQUENCE [LARGE SCALE GENOMIC DNA]</scope>
    <source>
        <strain evidence="1 2">MG-N-17</strain>
    </source>
</reference>
<gene>
    <name evidence="1" type="ORF">FEM03_01610</name>
</gene>
<keyword evidence="2" id="KW-1185">Reference proteome</keyword>
<evidence type="ECO:0000313" key="2">
    <source>
        <dbReference type="Proteomes" id="UP000306196"/>
    </source>
</evidence>
<dbReference type="OrthoDB" id="195190at2"/>
<organism evidence="1 2">
    <name type="scientific">Phragmitibacter flavus</name>
    <dbReference type="NCBI Taxonomy" id="2576071"/>
    <lineage>
        <taxon>Bacteria</taxon>
        <taxon>Pseudomonadati</taxon>
        <taxon>Verrucomicrobiota</taxon>
        <taxon>Verrucomicrobiia</taxon>
        <taxon>Verrucomicrobiales</taxon>
        <taxon>Verrucomicrobiaceae</taxon>
        <taxon>Phragmitibacter</taxon>
    </lineage>
</organism>
<dbReference type="RefSeq" id="WP_138084417.1">
    <property type="nucleotide sequence ID" value="NZ_VAUV01000001.1"/>
</dbReference>
<dbReference type="EMBL" id="VAUV01000001">
    <property type="protein sequence ID" value="TLD72794.1"/>
    <property type="molecule type" value="Genomic_DNA"/>
</dbReference>
<sequence>MDDSSPRDLPQPPLLEKGDPLARALLLAALVSERFRLKGYEPVVVGGSAIEFYTDGAYMSGDIDICWAGGKKPTPVERADVMSRQLGATGGSRSWKVGKMFVDLLGELESQAEEKMTMLETPQGSILLPPVEELLVERVFSARMWTPPNETDERCPRTLMAALLSGELQGDWKLVENLAMLSDYDCLEQVREMMDDVMRELEKQP</sequence>
<evidence type="ECO:0008006" key="3">
    <source>
        <dbReference type="Google" id="ProtNLM"/>
    </source>
</evidence>
<name>A0A5R8KKE0_9BACT</name>
<accession>A0A5R8KKE0</accession>